<keyword evidence="4" id="KW-0378">Hydrolase</keyword>
<proteinExistence type="inferred from homology"/>
<dbReference type="PANTHER" id="PTHR43200">
    <property type="entry name" value="PHOSPHATASE"/>
    <property type="match status" value="1"/>
</dbReference>
<dbReference type="Proteomes" id="UP001642487">
    <property type="component" value="Chromosome 4"/>
</dbReference>
<evidence type="ECO:0000256" key="2">
    <source>
        <dbReference type="ARBA" id="ARBA00009759"/>
    </source>
</evidence>
<evidence type="ECO:0000313" key="7">
    <source>
        <dbReference type="Proteomes" id="UP001642487"/>
    </source>
</evidence>
<keyword evidence="5" id="KW-0460">Magnesium</keyword>
<evidence type="ECO:0000256" key="3">
    <source>
        <dbReference type="ARBA" id="ARBA00022723"/>
    </source>
</evidence>
<evidence type="ECO:0000256" key="1">
    <source>
        <dbReference type="ARBA" id="ARBA00001946"/>
    </source>
</evidence>
<dbReference type="InterPro" id="IPR000760">
    <property type="entry name" value="Inositol_monophosphatase-like"/>
</dbReference>
<evidence type="ECO:0000256" key="5">
    <source>
        <dbReference type="ARBA" id="ARBA00022842"/>
    </source>
</evidence>
<name>A0ABP0YN73_9ROSI</name>
<keyword evidence="3" id="KW-0479">Metal-binding</keyword>
<gene>
    <name evidence="6" type="ORF">CITCOLO1_LOCUS13039</name>
</gene>
<protein>
    <recommendedName>
        <fullName evidence="8">PAP-specific phosphatase, mitochondrial</fullName>
    </recommendedName>
</protein>
<sequence>MSLASAHCSLHLSFSAKWWSVESQLTVDLRHKNCPVQSTNILIPAMALLHSSSHFSTVRWTHSSHRISATHASQYCNIRSCLPLPMQNAKYRKELEAAVDVVHRACRLCVDVKSSLLSADGQVLEKNDQTPVTVADFGVQALVSLELGTLFPSIPLVAEEDSTFLRANNLAHSVLTVVTEKSSSQNELTQDDVLEAIDRGANVAFAFGSKPATYWVLDPIDGTRGFLRGNDVLYVVGLALVVEGEIVLGVMGCPNWQRDLSDESYSEDLERGGVWSRSGAIMIAYAGCGTWTRRLFDMQSPNRLFHNWTRCFVNEYCLVHEARFCIPDSQTWESLPLSTSLQATTNADQVGNGQILLLRTCCGSLCKYFMVASGRASVFILRAKSQTIVKTWDHAVGMICVHEAGGKVTDWKGSDIDLAADQAGRRILSPSGFHLNLIRIWRSTVGRT</sequence>
<dbReference type="Gene3D" id="3.40.190.80">
    <property type="match status" value="1"/>
</dbReference>
<dbReference type="CDD" id="cd01517">
    <property type="entry name" value="PAP_phosphatase"/>
    <property type="match status" value="1"/>
</dbReference>
<dbReference type="PANTHER" id="PTHR43200:SF4">
    <property type="entry name" value="PAP-SPECIFIC PHOSPHATASE, MITOCHONDRIAL-RELATED"/>
    <property type="match status" value="1"/>
</dbReference>
<keyword evidence="7" id="KW-1185">Reference proteome</keyword>
<dbReference type="Gene3D" id="3.30.540.10">
    <property type="entry name" value="Fructose-1,6-Bisphosphatase, subunit A, domain 1"/>
    <property type="match status" value="1"/>
</dbReference>
<dbReference type="InterPro" id="IPR020583">
    <property type="entry name" value="Inositol_monoP_metal-BS"/>
</dbReference>
<dbReference type="Pfam" id="PF00459">
    <property type="entry name" value="Inositol_P"/>
    <property type="match status" value="1"/>
</dbReference>
<dbReference type="EMBL" id="OZ021738">
    <property type="protein sequence ID" value="CAK9320981.1"/>
    <property type="molecule type" value="Genomic_DNA"/>
</dbReference>
<evidence type="ECO:0000256" key="4">
    <source>
        <dbReference type="ARBA" id="ARBA00022801"/>
    </source>
</evidence>
<comment type="cofactor">
    <cofactor evidence="1">
        <name>Mg(2+)</name>
        <dbReference type="ChEBI" id="CHEBI:18420"/>
    </cofactor>
</comment>
<evidence type="ECO:0008006" key="8">
    <source>
        <dbReference type="Google" id="ProtNLM"/>
    </source>
</evidence>
<comment type="similarity">
    <text evidence="2">Belongs to the inositol monophosphatase superfamily.</text>
</comment>
<evidence type="ECO:0000313" key="6">
    <source>
        <dbReference type="EMBL" id="CAK9320981.1"/>
    </source>
</evidence>
<dbReference type="InterPro" id="IPR051090">
    <property type="entry name" value="Inositol_monoP_superfamily"/>
</dbReference>
<dbReference type="SUPFAM" id="SSF56655">
    <property type="entry name" value="Carbohydrate phosphatase"/>
    <property type="match status" value="1"/>
</dbReference>
<accession>A0ABP0YN73</accession>
<organism evidence="6 7">
    <name type="scientific">Citrullus colocynthis</name>
    <name type="common">colocynth</name>
    <dbReference type="NCBI Taxonomy" id="252529"/>
    <lineage>
        <taxon>Eukaryota</taxon>
        <taxon>Viridiplantae</taxon>
        <taxon>Streptophyta</taxon>
        <taxon>Embryophyta</taxon>
        <taxon>Tracheophyta</taxon>
        <taxon>Spermatophyta</taxon>
        <taxon>Magnoliopsida</taxon>
        <taxon>eudicotyledons</taxon>
        <taxon>Gunneridae</taxon>
        <taxon>Pentapetalae</taxon>
        <taxon>rosids</taxon>
        <taxon>fabids</taxon>
        <taxon>Cucurbitales</taxon>
        <taxon>Cucurbitaceae</taxon>
        <taxon>Benincaseae</taxon>
        <taxon>Citrullus</taxon>
    </lineage>
</organism>
<dbReference type="PROSITE" id="PS00629">
    <property type="entry name" value="IMP_1"/>
    <property type="match status" value="1"/>
</dbReference>
<reference evidence="6 7" key="1">
    <citation type="submission" date="2024-03" db="EMBL/GenBank/DDBJ databases">
        <authorList>
            <person name="Gkanogiannis A."/>
            <person name="Becerra Lopez-Lavalle L."/>
        </authorList>
    </citation>
    <scope>NUCLEOTIDE SEQUENCE [LARGE SCALE GENOMIC DNA]</scope>
</reference>